<dbReference type="GO" id="GO:0005506">
    <property type="term" value="F:iron ion binding"/>
    <property type="evidence" value="ECO:0007669"/>
    <property type="project" value="InterPro"/>
</dbReference>
<dbReference type="Proteomes" id="UP000289738">
    <property type="component" value="Chromosome B02"/>
</dbReference>
<gene>
    <name evidence="2" type="ORF">Ahy_B02g060311</name>
</gene>
<protein>
    <recommendedName>
        <fullName evidence="4">Cytochrome P450</fullName>
    </recommendedName>
</protein>
<dbReference type="InterPro" id="IPR036396">
    <property type="entry name" value="Cyt_P450_sf"/>
</dbReference>
<organism evidence="2 3">
    <name type="scientific">Arachis hypogaea</name>
    <name type="common">Peanut</name>
    <dbReference type="NCBI Taxonomy" id="3818"/>
    <lineage>
        <taxon>Eukaryota</taxon>
        <taxon>Viridiplantae</taxon>
        <taxon>Streptophyta</taxon>
        <taxon>Embryophyta</taxon>
        <taxon>Tracheophyta</taxon>
        <taxon>Spermatophyta</taxon>
        <taxon>Magnoliopsida</taxon>
        <taxon>eudicotyledons</taxon>
        <taxon>Gunneridae</taxon>
        <taxon>Pentapetalae</taxon>
        <taxon>rosids</taxon>
        <taxon>fabids</taxon>
        <taxon>Fabales</taxon>
        <taxon>Fabaceae</taxon>
        <taxon>Papilionoideae</taxon>
        <taxon>50 kb inversion clade</taxon>
        <taxon>dalbergioids sensu lato</taxon>
        <taxon>Dalbergieae</taxon>
        <taxon>Pterocarpus clade</taxon>
        <taxon>Arachis</taxon>
    </lineage>
</organism>
<dbReference type="InterPro" id="IPR001128">
    <property type="entry name" value="Cyt_P450"/>
</dbReference>
<evidence type="ECO:0000256" key="1">
    <source>
        <dbReference type="ARBA" id="ARBA00010617"/>
    </source>
</evidence>
<dbReference type="PANTHER" id="PTHR47950:SF44">
    <property type="entry name" value="CYTOCHROME P450, FAMILY 76, SUBFAMILY C, POLYPEPTIDE 5-RELATED"/>
    <property type="match status" value="1"/>
</dbReference>
<evidence type="ECO:0000313" key="2">
    <source>
        <dbReference type="EMBL" id="RYR26149.1"/>
    </source>
</evidence>
<dbReference type="SUPFAM" id="SSF48264">
    <property type="entry name" value="Cytochrome P450"/>
    <property type="match status" value="1"/>
</dbReference>
<dbReference type="GO" id="GO:0016705">
    <property type="term" value="F:oxidoreductase activity, acting on paired donors, with incorporation or reduction of molecular oxygen"/>
    <property type="evidence" value="ECO:0007669"/>
    <property type="project" value="InterPro"/>
</dbReference>
<sequence length="115" mass="13238">MAELIHSRKKLLKVREELEETFGKNREVEESHISKLPYLNVIVKETLRLHPPAPFLVPHKANDDVELGGFTVSKSARILINVWSIGRDSSSVWLTLSRLNLRDFCILKMIFKGKN</sequence>
<accession>A0A445AI81</accession>
<reference evidence="2 3" key="1">
    <citation type="submission" date="2019-01" db="EMBL/GenBank/DDBJ databases">
        <title>Sequencing of cultivated peanut Arachis hypogaea provides insights into genome evolution and oil improvement.</title>
        <authorList>
            <person name="Chen X."/>
        </authorList>
    </citation>
    <scope>NUCLEOTIDE SEQUENCE [LARGE SCALE GENOMIC DNA]</scope>
    <source>
        <strain evidence="3">cv. Fuhuasheng</strain>
        <tissue evidence="2">Leaves</tissue>
    </source>
</reference>
<dbReference type="EMBL" id="SDMP01000012">
    <property type="protein sequence ID" value="RYR26149.1"/>
    <property type="molecule type" value="Genomic_DNA"/>
</dbReference>
<evidence type="ECO:0008006" key="4">
    <source>
        <dbReference type="Google" id="ProtNLM"/>
    </source>
</evidence>
<dbReference type="PANTHER" id="PTHR47950">
    <property type="entry name" value="CYTOCHROME P450, FAMILY 76, SUBFAMILY C, POLYPEPTIDE 5-RELATED"/>
    <property type="match status" value="1"/>
</dbReference>
<name>A0A445AI81_ARAHY</name>
<evidence type="ECO:0000313" key="3">
    <source>
        <dbReference type="Proteomes" id="UP000289738"/>
    </source>
</evidence>
<dbReference type="GO" id="GO:0020037">
    <property type="term" value="F:heme binding"/>
    <property type="evidence" value="ECO:0007669"/>
    <property type="project" value="InterPro"/>
</dbReference>
<comment type="caution">
    <text evidence="2">The sequence shown here is derived from an EMBL/GenBank/DDBJ whole genome shotgun (WGS) entry which is preliminary data.</text>
</comment>
<dbReference type="AlphaFoldDB" id="A0A445AI81"/>
<comment type="similarity">
    <text evidence="1">Belongs to the cytochrome P450 family.</text>
</comment>
<dbReference type="STRING" id="3818.A0A445AI81"/>
<keyword evidence="3" id="KW-1185">Reference proteome</keyword>
<dbReference type="Pfam" id="PF00067">
    <property type="entry name" value="p450"/>
    <property type="match status" value="1"/>
</dbReference>
<proteinExistence type="inferred from homology"/>
<dbReference type="Gene3D" id="1.10.630.10">
    <property type="entry name" value="Cytochrome P450"/>
    <property type="match status" value="1"/>
</dbReference>
<dbReference type="GO" id="GO:0004497">
    <property type="term" value="F:monooxygenase activity"/>
    <property type="evidence" value="ECO:0007669"/>
    <property type="project" value="InterPro"/>
</dbReference>